<dbReference type="AlphaFoldDB" id="A0A2I0VJR5"/>
<evidence type="ECO:0000313" key="2">
    <source>
        <dbReference type="Proteomes" id="UP000233837"/>
    </source>
</evidence>
<protein>
    <submittedName>
        <fullName evidence="1">Uncharacterized protein</fullName>
    </submittedName>
</protein>
<dbReference type="Proteomes" id="UP000233837">
    <property type="component" value="Unassembled WGS sequence"/>
</dbReference>
<sequence length="77" mass="8552">MTGSYRTAGTNGGLTDYLAAGYYRRPNWGFCNVEPSGYAYEGSSSTSAFYDPSTGAEETMSRRVTTLTREIEEMRRV</sequence>
<gene>
    <name evidence="1" type="ORF">MA16_Dca016022</name>
</gene>
<reference evidence="1 2" key="1">
    <citation type="journal article" date="2016" name="Sci. Rep.">
        <title>The Dendrobium catenatum Lindl. genome sequence provides insights into polysaccharide synthase, floral development and adaptive evolution.</title>
        <authorList>
            <person name="Zhang G.Q."/>
            <person name="Xu Q."/>
            <person name="Bian C."/>
            <person name="Tsai W.C."/>
            <person name="Yeh C.M."/>
            <person name="Liu K.W."/>
            <person name="Yoshida K."/>
            <person name="Zhang L.S."/>
            <person name="Chang S.B."/>
            <person name="Chen F."/>
            <person name="Shi Y."/>
            <person name="Su Y.Y."/>
            <person name="Zhang Y.Q."/>
            <person name="Chen L.J."/>
            <person name="Yin Y."/>
            <person name="Lin M."/>
            <person name="Huang H."/>
            <person name="Deng H."/>
            <person name="Wang Z.W."/>
            <person name="Zhu S.L."/>
            <person name="Zhao X."/>
            <person name="Deng C."/>
            <person name="Niu S.C."/>
            <person name="Huang J."/>
            <person name="Wang M."/>
            <person name="Liu G.H."/>
            <person name="Yang H.J."/>
            <person name="Xiao X.J."/>
            <person name="Hsiao Y.Y."/>
            <person name="Wu W.L."/>
            <person name="Chen Y.Y."/>
            <person name="Mitsuda N."/>
            <person name="Ohme-Takagi M."/>
            <person name="Luo Y.B."/>
            <person name="Van de Peer Y."/>
            <person name="Liu Z.J."/>
        </authorList>
    </citation>
    <scope>NUCLEOTIDE SEQUENCE [LARGE SCALE GENOMIC DNA]</scope>
    <source>
        <tissue evidence="1">The whole plant</tissue>
    </source>
</reference>
<organism evidence="1 2">
    <name type="scientific">Dendrobium catenatum</name>
    <dbReference type="NCBI Taxonomy" id="906689"/>
    <lineage>
        <taxon>Eukaryota</taxon>
        <taxon>Viridiplantae</taxon>
        <taxon>Streptophyta</taxon>
        <taxon>Embryophyta</taxon>
        <taxon>Tracheophyta</taxon>
        <taxon>Spermatophyta</taxon>
        <taxon>Magnoliopsida</taxon>
        <taxon>Liliopsida</taxon>
        <taxon>Asparagales</taxon>
        <taxon>Orchidaceae</taxon>
        <taxon>Epidendroideae</taxon>
        <taxon>Malaxideae</taxon>
        <taxon>Dendrobiinae</taxon>
        <taxon>Dendrobium</taxon>
    </lineage>
</organism>
<keyword evidence="2" id="KW-1185">Reference proteome</keyword>
<name>A0A2I0VJR5_9ASPA</name>
<dbReference type="EMBL" id="KZ503467">
    <property type="protein sequence ID" value="PKU63656.1"/>
    <property type="molecule type" value="Genomic_DNA"/>
</dbReference>
<accession>A0A2I0VJR5</accession>
<proteinExistence type="predicted"/>
<reference evidence="1 2" key="2">
    <citation type="journal article" date="2017" name="Nature">
        <title>The Apostasia genome and the evolution of orchids.</title>
        <authorList>
            <person name="Zhang G.Q."/>
            <person name="Liu K.W."/>
            <person name="Li Z."/>
            <person name="Lohaus R."/>
            <person name="Hsiao Y.Y."/>
            <person name="Niu S.C."/>
            <person name="Wang J.Y."/>
            <person name="Lin Y.C."/>
            <person name="Xu Q."/>
            <person name="Chen L.J."/>
            <person name="Yoshida K."/>
            <person name="Fujiwara S."/>
            <person name="Wang Z.W."/>
            <person name="Zhang Y.Q."/>
            <person name="Mitsuda N."/>
            <person name="Wang M."/>
            <person name="Liu G.H."/>
            <person name="Pecoraro L."/>
            <person name="Huang H.X."/>
            <person name="Xiao X.J."/>
            <person name="Lin M."/>
            <person name="Wu X.Y."/>
            <person name="Wu W.L."/>
            <person name="Chen Y.Y."/>
            <person name="Chang S.B."/>
            <person name="Sakamoto S."/>
            <person name="Ohme-Takagi M."/>
            <person name="Yagi M."/>
            <person name="Zeng S.J."/>
            <person name="Shen C.Y."/>
            <person name="Yeh C.M."/>
            <person name="Luo Y.B."/>
            <person name="Tsai W.C."/>
            <person name="Van de Peer Y."/>
            <person name="Liu Z.J."/>
        </authorList>
    </citation>
    <scope>NUCLEOTIDE SEQUENCE [LARGE SCALE GENOMIC DNA]</scope>
    <source>
        <tissue evidence="1">The whole plant</tissue>
    </source>
</reference>
<evidence type="ECO:0000313" key="1">
    <source>
        <dbReference type="EMBL" id="PKU63656.1"/>
    </source>
</evidence>